<evidence type="ECO:0000256" key="2">
    <source>
        <dbReference type="ARBA" id="ARBA00007532"/>
    </source>
</evidence>
<evidence type="ECO:0000256" key="13">
    <source>
        <dbReference type="PIRSR" id="PIRSR000350-2"/>
    </source>
</evidence>
<evidence type="ECO:0000259" key="17">
    <source>
        <dbReference type="Pfam" id="PF00462"/>
    </source>
</evidence>
<keyword evidence="10 16" id="KW-0560">Oxidoreductase</keyword>
<keyword evidence="4" id="KW-0813">Transport</keyword>
<feature type="binding site" evidence="14">
    <location>
        <begin position="337"/>
        <end position="344"/>
    </location>
    <ligand>
        <name>NAD(+)</name>
        <dbReference type="ChEBI" id="CHEBI:57540"/>
    </ligand>
</feature>
<feature type="binding site" evidence="14">
    <location>
        <position position="477"/>
    </location>
    <ligand>
        <name>FAD</name>
        <dbReference type="ChEBI" id="CHEBI:57692"/>
    </ligand>
</feature>
<dbReference type="NCBIfam" id="TIGR01438">
    <property type="entry name" value="TGR"/>
    <property type="match status" value="1"/>
</dbReference>
<dbReference type="InterPro" id="IPR036249">
    <property type="entry name" value="Thioredoxin-like_sf"/>
</dbReference>
<evidence type="ECO:0000256" key="11">
    <source>
        <dbReference type="ARBA" id="ARBA00023157"/>
    </source>
</evidence>
<evidence type="ECO:0000256" key="7">
    <source>
        <dbReference type="ARBA" id="ARBA00022857"/>
    </source>
</evidence>
<dbReference type="PROSITE" id="PS00195">
    <property type="entry name" value="GLUTAREDOXIN_1"/>
    <property type="match status" value="1"/>
</dbReference>
<dbReference type="InterPro" id="IPR006338">
    <property type="entry name" value="Thioredoxin/glutathione_Rdtase"/>
</dbReference>
<organism evidence="20">
    <name type="scientific">Fasciola gigantica</name>
    <name type="common">Giant liver fluke</name>
    <dbReference type="NCBI Taxonomy" id="46835"/>
    <lineage>
        <taxon>Eukaryota</taxon>
        <taxon>Metazoa</taxon>
        <taxon>Spiralia</taxon>
        <taxon>Lophotrochozoa</taxon>
        <taxon>Platyhelminthes</taxon>
        <taxon>Trematoda</taxon>
        <taxon>Digenea</taxon>
        <taxon>Plagiorchiida</taxon>
        <taxon>Echinostomata</taxon>
        <taxon>Echinostomatoidea</taxon>
        <taxon>Fasciolidae</taxon>
        <taxon>Fasciola</taxon>
    </lineage>
</organism>
<feature type="binding site" evidence="14">
    <location>
        <position position="436"/>
    </location>
    <ligand>
        <name>NAD(+)</name>
        <dbReference type="ChEBI" id="CHEBI:57540"/>
    </ligand>
</feature>
<evidence type="ECO:0000256" key="15">
    <source>
        <dbReference type="PIRSR" id="PIRSR000350-4"/>
    </source>
</evidence>
<feature type="active site" description="Proton acceptor" evidence="13">
    <location>
        <position position="614"/>
    </location>
</feature>
<dbReference type="GO" id="GO:0005829">
    <property type="term" value="C:cytosol"/>
    <property type="evidence" value="ECO:0007669"/>
    <property type="project" value="TreeGrafter"/>
</dbReference>
<keyword evidence="7" id="KW-0521">NADP</keyword>
<dbReference type="NCBIfam" id="TIGR02180">
    <property type="entry name" value="GRX_euk"/>
    <property type="match status" value="1"/>
</dbReference>
<dbReference type="Gene3D" id="3.50.50.60">
    <property type="entry name" value="FAD/NAD(P)-binding domain"/>
    <property type="match status" value="2"/>
</dbReference>
<dbReference type="InterPro" id="IPR004099">
    <property type="entry name" value="Pyr_nucl-diS_OxRdtase_dimer"/>
</dbReference>
<keyword evidence="14" id="KW-0520">NAD</keyword>
<evidence type="ECO:0000256" key="5">
    <source>
        <dbReference type="ARBA" id="ARBA00022630"/>
    </source>
</evidence>
<dbReference type="GO" id="GO:0004791">
    <property type="term" value="F:thioredoxin-disulfide reductase (NADPH) activity"/>
    <property type="evidence" value="ECO:0007669"/>
    <property type="project" value="UniProtKB-EC"/>
</dbReference>
<evidence type="ECO:0000313" key="20">
    <source>
        <dbReference type="EMBL" id="AKU75590.1"/>
    </source>
</evidence>
<dbReference type="GO" id="GO:0005739">
    <property type="term" value="C:mitochondrion"/>
    <property type="evidence" value="ECO:0007669"/>
    <property type="project" value="TreeGrafter"/>
</dbReference>
<dbReference type="GO" id="GO:0050660">
    <property type="term" value="F:flavin adenine dinucleotide binding"/>
    <property type="evidence" value="ECO:0007669"/>
    <property type="project" value="InterPro"/>
</dbReference>
<keyword evidence="6 14" id="KW-0274">FAD</keyword>
<feature type="domain" description="Pyridine nucleotide-disulphide oxidoreductase dimerisation" evidence="18">
    <location>
        <begin position="513"/>
        <end position="624"/>
    </location>
</feature>
<evidence type="ECO:0000256" key="10">
    <source>
        <dbReference type="ARBA" id="ARBA00023002"/>
    </source>
</evidence>
<dbReference type="Pfam" id="PF02852">
    <property type="entry name" value="Pyr_redox_dim"/>
    <property type="match status" value="1"/>
</dbReference>
<feature type="disulfide bond" description="Redox-active" evidence="15">
    <location>
        <begin position="198"/>
        <end position="203"/>
    </location>
</feature>
<evidence type="ECO:0000256" key="4">
    <source>
        <dbReference type="ARBA" id="ARBA00022448"/>
    </source>
</evidence>
<dbReference type="GO" id="GO:0045454">
    <property type="term" value="P:cell redox homeostasis"/>
    <property type="evidence" value="ECO:0007669"/>
    <property type="project" value="InterPro"/>
</dbReference>
<evidence type="ECO:0000259" key="18">
    <source>
        <dbReference type="Pfam" id="PF02852"/>
    </source>
</evidence>
<comment type="function">
    <text evidence="1">Has a glutathione-disulfide oxidoreductase activity in the presence of NADPH and glutathione reductase. Reduces low molecular weight disulfides and proteins.</text>
</comment>
<dbReference type="InterPro" id="IPR011767">
    <property type="entry name" value="GLR_AS"/>
</dbReference>
<keyword evidence="8" id="KW-0712">Selenocysteine</keyword>
<dbReference type="FunFam" id="3.50.50.60:FF:000190">
    <property type="entry name" value="Thioredoxin reductase"/>
    <property type="match status" value="1"/>
</dbReference>
<evidence type="ECO:0000256" key="1">
    <source>
        <dbReference type="ARBA" id="ARBA00002549"/>
    </source>
</evidence>
<dbReference type="InterPro" id="IPR036188">
    <property type="entry name" value="FAD/NAD-bd_sf"/>
</dbReference>
<comment type="cofactor">
    <cofactor evidence="14">
        <name>FAD</name>
        <dbReference type="ChEBI" id="CHEBI:57692"/>
    </cofactor>
    <text evidence="14">Binds 1 FAD per subunit.</text>
</comment>
<keyword evidence="5 16" id="KW-0285">Flavoprotein</keyword>
<dbReference type="PROSITE" id="PS51354">
    <property type="entry name" value="GLUTAREDOXIN_2"/>
    <property type="match status" value="1"/>
</dbReference>
<feature type="domain" description="FAD/NAD(P)-binding" evidence="19">
    <location>
        <begin position="152"/>
        <end position="493"/>
    </location>
</feature>
<evidence type="ECO:0000256" key="14">
    <source>
        <dbReference type="PIRSR" id="PIRSR000350-3"/>
    </source>
</evidence>
<feature type="binding site" evidence="14">
    <location>
        <position position="207"/>
    </location>
    <ligand>
        <name>FAD</name>
        <dbReference type="ChEBI" id="CHEBI:57692"/>
    </ligand>
</feature>
<evidence type="ECO:0000256" key="6">
    <source>
        <dbReference type="ARBA" id="ARBA00022827"/>
    </source>
</evidence>
<dbReference type="EMBL" id="KP835690">
    <property type="protein sequence ID" value="AKU75590.1"/>
    <property type="molecule type" value="mRNA"/>
</dbReference>
<dbReference type="PIRSF" id="PIRSF000350">
    <property type="entry name" value="Mercury_reductase_MerA"/>
    <property type="match status" value="1"/>
</dbReference>
<dbReference type="InterPro" id="IPR002109">
    <property type="entry name" value="Glutaredoxin"/>
</dbReference>
<dbReference type="GO" id="GO:0034599">
    <property type="term" value="P:cellular response to oxidative stress"/>
    <property type="evidence" value="ECO:0007669"/>
    <property type="project" value="TreeGrafter"/>
</dbReference>
<evidence type="ECO:0000256" key="9">
    <source>
        <dbReference type="ARBA" id="ARBA00022982"/>
    </source>
</evidence>
<comment type="similarity">
    <text evidence="2 16">Belongs to the class-I pyridine nucleotide-disulfide oxidoreductase family.</text>
</comment>
<reference evidence="20" key="1">
    <citation type="submission" date="2015-02" db="EMBL/GenBank/DDBJ databases">
        <authorList>
            <person name="Chooi Y.-H."/>
        </authorList>
    </citation>
    <scope>NUCLEOTIDE SEQUENCE</scope>
</reference>
<sequence>MRVVVFGFGGMHCFQRFYSVSRISRLCFPVFMGWSTRRQMSSKMVPIPDDTSSWVKKTINSSAVLLFSKSRCPYCRAVKQIFNDDKINHAVIELDKRPDGAKIQQVLSQISGISTVPQVFVRGEFVGDSSMISKLKKEDKLTEVIKKNTYDYDLVVIGGGSGGLAASKEAARFGAKTAVFDFVVPTPQDTTWGLGGTCVNVGCIPKKLMHQAALLREGMSDSVHFGWKWDPEKIEHDWAQIVENIGNHIHSLNWGYRTQLRSINVEYVNAFAEVVDPHTIKYTKKNKETGTVTAKVIILATGERPRYPGIPGDKEYAITSDDLFWLPYPPGKTLVVGASYVALECAGFLTRFGFDTTVMVRSIFLRGFDQQMADMIGEYMKEHGTKFVRSCVPTVIEEIEPRDKENQKPGLYRVKGKYENGEEFVGEFNTIVMAIGRDPTWDRKAMESVGLRLDKAKRVVCADNEQSSVDSIYAIGDIVSGKPQLTPVAIHAGRYLARRLYAGDIELTDYVNVPTTIFTPIEYGACGLSEEDAITKYGKENIEVYHSHFIPLEWTVPHRPEDGYAKIICLKSDSERVIGLHVLGPNAGEMTQGFAVAMKAGATKADFDRTIGIHPTCSEVFTTMHVTKASGASAKVTAC</sequence>
<dbReference type="PANTHER" id="PTHR42737:SF8">
    <property type="entry name" value="THIOREDOXIN-DISULFIDE REDUCTASE"/>
    <property type="match status" value="1"/>
</dbReference>
<dbReference type="GO" id="GO:0004362">
    <property type="term" value="F:glutathione-disulfide reductase (NADPH) activity"/>
    <property type="evidence" value="ECO:0007669"/>
    <property type="project" value="TreeGrafter"/>
</dbReference>
<keyword evidence="11" id="KW-1015">Disulfide bond</keyword>
<dbReference type="GO" id="GO:0006749">
    <property type="term" value="P:glutathione metabolic process"/>
    <property type="evidence" value="ECO:0007669"/>
    <property type="project" value="TreeGrafter"/>
</dbReference>
<dbReference type="Gene3D" id="3.40.30.10">
    <property type="entry name" value="Glutaredoxin"/>
    <property type="match status" value="1"/>
</dbReference>
<dbReference type="InterPro" id="IPR011899">
    <property type="entry name" value="Glutaredoxin_euk/vir"/>
</dbReference>
<keyword evidence="14" id="KW-0547">Nucleotide-binding</keyword>
<evidence type="ECO:0000259" key="19">
    <source>
        <dbReference type="Pfam" id="PF07992"/>
    </source>
</evidence>
<dbReference type="Gene3D" id="3.30.390.30">
    <property type="match status" value="1"/>
</dbReference>
<evidence type="ECO:0000256" key="8">
    <source>
        <dbReference type="ARBA" id="ARBA00022933"/>
    </source>
</evidence>
<proteinExistence type="evidence at transcript level"/>
<dbReference type="FunFam" id="3.30.390.30:FF:000004">
    <property type="entry name" value="Thioredoxin reductase 1, cytoplasmic"/>
    <property type="match status" value="1"/>
</dbReference>
<dbReference type="InterPro" id="IPR001100">
    <property type="entry name" value="Pyr_nuc-diS_OxRdtase"/>
</dbReference>
<dbReference type="InterPro" id="IPR012999">
    <property type="entry name" value="Pyr_OxRdtase_I_AS"/>
</dbReference>
<dbReference type="InterPro" id="IPR046952">
    <property type="entry name" value="GSHR/TRXR-like"/>
</dbReference>
<dbReference type="Pfam" id="PF07992">
    <property type="entry name" value="Pyr_redox_2"/>
    <property type="match status" value="1"/>
</dbReference>
<dbReference type="InterPro" id="IPR016156">
    <property type="entry name" value="FAD/NAD-linked_Rdtase_dimer_sf"/>
</dbReference>
<dbReference type="CDD" id="cd03419">
    <property type="entry name" value="GRX_GRXh_1_2_like"/>
    <property type="match status" value="1"/>
</dbReference>
<keyword evidence="9" id="KW-0249">Electron transport</keyword>
<evidence type="ECO:0000256" key="3">
    <source>
        <dbReference type="ARBA" id="ARBA00012610"/>
    </source>
</evidence>
<dbReference type="SUPFAM" id="SSF52833">
    <property type="entry name" value="Thioredoxin-like"/>
    <property type="match status" value="1"/>
</dbReference>
<dbReference type="PANTHER" id="PTHR42737">
    <property type="entry name" value="GLUTATHIONE REDUCTASE"/>
    <property type="match status" value="1"/>
</dbReference>
<dbReference type="EC" id="1.8.1.9" evidence="3"/>
<evidence type="ECO:0000256" key="12">
    <source>
        <dbReference type="ARBA" id="ARBA00023284"/>
    </source>
</evidence>
<evidence type="ECO:0000256" key="16">
    <source>
        <dbReference type="RuleBase" id="RU003691"/>
    </source>
</evidence>
<dbReference type="AlphaFoldDB" id="A0A0K1NZF7"/>
<accession>A0A0K1NZF7</accession>
<dbReference type="Pfam" id="PF00462">
    <property type="entry name" value="Glutaredoxin"/>
    <property type="match status" value="1"/>
</dbReference>
<dbReference type="PRINTS" id="PR00368">
    <property type="entry name" value="FADPNR"/>
</dbReference>
<dbReference type="SUPFAM" id="SSF51905">
    <property type="entry name" value="FAD/NAD(P)-binding domain"/>
    <property type="match status" value="2"/>
</dbReference>
<dbReference type="SUPFAM" id="SSF55424">
    <property type="entry name" value="FAD/NAD-linked reductases, dimerisation (C-terminal) domain"/>
    <property type="match status" value="1"/>
</dbReference>
<dbReference type="PRINTS" id="PR00411">
    <property type="entry name" value="PNDRDTASEI"/>
</dbReference>
<feature type="domain" description="Glutaredoxin" evidence="17">
    <location>
        <begin position="64"/>
        <end position="126"/>
    </location>
</feature>
<keyword evidence="12 16" id="KW-0676">Redox-active center</keyword>
<name>A0A0K1NZF7_FASGI</name>
<protein>
    <recommendedName>
        <fullName evidence="3">thioredoxin-disulfide reductase (NADPH)</fullName>
        <ecNumber evidence="3">1.8.1.9</ecNumber>
    </recommendedName>
</protein>
<dbReference type="InterPro" id="IPR023753">
    <property type="entry name" value="FAD/NAD-binding_dom"/>
</dbReference>
<dbReference type="PROSITE" id="PS00076">
    <property type="entry name" value="PYRIDINE_REDOX_1"/>
    <property type="match status" value="1"/>
</dbReference>